<organism evidence="11 12">
    <name type="scientific">Levilactobacillus fuyuanensis</name>
    <dbReference type="NCBI Taxonomy" id="2486022"/>
    <lineage>
        <taxon>Bacteria</taxon>
        <taxon>Bacillati</taxon>
        <taxon>Bacillota</taxon>
        <taxon>Bacilli</taxon>
        <taxon>Lactobacillales</taxon>
        <taxon>Lactobacillaceae</taxon>
        <taxon>Levilactobacillus</taxon>
    </lineage>
</organism>
<evidence type="ECO:0000256" key="8">
    <source>
        <dbReference type="SAM" id="Coils"/>
    </source>
</evidence>
<dbReference type="InterPro" id="IPR051449">
    <property type="entry name" value="ABC-2_transporter_component"/>
</dbReference>
<dbReference type="EMBL" id="JBHTOM010000008">
    <property type="protein sequence ID" value="MFD1549433.1"/>
    <property type="molecule type" value="Genomic_DNA"/>
</dbReference>
<dbReference type="PANTHER" id="PTHR30294:SF38">
    <property type="entry name" value="TRANSPORT PERMEASE PROTEIN"/>
    <property type="match status" value="1"/>
</dbReference>
<evidence type="ECO:0000256" key="5">
    <source>
        <dbReference type="ARBA" id="ARBA00022692"/>
    </source>
</evidence>
<protein>
    <submittedName>
        <fullName evidence="11">ABC transporter permease</fullName>
    </submittedName>
</protein>
<gene>
    <name evidence="11" type="ORF">ACFQ5T_06960</name>
</gene>
<sequence>MRTIGIMNRVLKELFRDKRTLALMFIAPILVMLLMSVIFNTNSSTDVSVGTVSVSQKLNKEMGGIKHVTVKSYDTKKDAKAAMDDEKVDAIIKKNGKNYSLTYANTDSTKTATVKLAFKNALTATSINQLKSALKQSTKATVKLQAQLQALQKQQAATSATSATAGSAAAAKQAAAKQAAVTKAKSTNHATKSSSQSTPKITNHYVYGDKNTGYFAKMLPILMGFFVFFFVFLISGMALLKERTTGTLDRLLATPVKRSSIVFGYMLSYGVLAVIQTIVIVLTTVWLLGIEVVGSMASVVVINLILALVALAFGILLSTFANSEFQMMQFIPLVIIPQVFFSGIIPLDSMADWVKDISYIIPLKYSGDAVNDIIMRGTSIFDLGFDIMILLIFLIVLTILNVVGLKRYRKV</sequence>
<accession>A0ABW4H3W0</accession>
<feature type="transmembrane region" description="Helical" evidence="9">
    <location>
        <begin position="387"/>
        <end position="405"/>
    </location>
</feature>
<keyword evidence="7 9" id="KW-0472">Membrane</keyword>
<dbReference type="RefSeq" id="WP_125701021.1">
    <property type="nucleotide sequence ID" value="NZ_JBHTOM010000008.1"/>
</dbReference>
<evidence type="ECO:0000313" key="12">
    <source>
        <dbReference type="Proteomes" id="UP001597195"/>
    </source>
</evidence>
<comment type="similarity">
    <text evidence="2">Belongs to the ABC-2 integral membrane protein family.</text>
</comment>
<evidence type="ECO:0000256" key="3">
    <source>
        <dbReference type="ARBA" id="ARBA00022448"/>
    </source>
</evidence>
<feature type="transmembrane region" description="Helical" evidence="9">
    <location>
        <begin position="261"/>
        <end position="289"/>
    </location>
</feature>
<dbReference type="InterPro" id="IPR047817">
    <property type="entry name" value="ABC2_TM_bact-type"/>
</dbReference>
<feature type="domain" description="ABC transmembrane type-2" evidence="10">
    <location>
        <begin position="165"/>
        <end position="408"/>
    </location>
</feature>
<proteinExistence type="inferred from homology"/>
<keyword evidence="5 9" id="KW-0812">Transmembrane</keyword>
<keyword evidence="12" id="KW-1185">Reference proteome</keyword>
<evidence type="ECO:0000256" key="1">
    <source>
        <dbReference type="ARBA" id="ARBA00004651"/>
    </source>
</evidence>
<comment type="subcellular location">
    <subcellularLocation>
        <location evidence="1">Cell membrane</location>
        <topology evidence="1">Multi-pass membrane protein</topology>
    </subcellularLocation>
</comment>
<comment type="caution">
    <text evidence="11">The sequence shown here is derived from an EMBL/GenBank/DDBJ whole genome shotgun (WGS) entry which is preliminary data.</text>
</comment>
<feature type="transmembrane region" description="Helical" evidence="9">
    <location>
        <begin position="295"/>
        <end position="318"/>
    </location>
</feature>
<evidence type="ECO:0000256" key="4">
    <source>
        <dbReference type="ARBA" id="ARBA00022475"/>
    </source>
</evidence>
<keyword evidence="3" id="KW-0813">Transport</keyword>
<name>A0ABW4H3W0_9LACO</name>
<keyword evidence="8" id="KW-0175">Coiled coil</keyword>
<dbReference type="PROSITE" id="PS51012">
    <property type="entry name" value="ABC_TM2"/>
    <property type="match status" value="1"/>
</dbReference>
<dbReference type="Pfam" id="PF12698">
    <property type="entry name" value="ABC2_membrane_3"/>
    <property type="match status" value="1"/>
</dbReference>
<evidence type="ECO:0000259" key="10">
    <source>
        <dbReference type="PROSITE" id="PS51012"/>
    </source>
</evidence>
<keyword evidence="6 9" id="KW-1133">Transmembrane helix</keyword>
<evidence type="ECO:0000256" key="9">
    <source>
        <dbReference type="SAM" id="Phobius"/>
    </source>
</evidence>
<feature type="transmembrane region" description="Helical" evidence="9">
    <location>
        <begin position="218"/>
        <end position="240"/>
    </location>
</feature>
<dbReference type="InterPro" id="IPR013525">
    <property type="entry name" value="ABC2_TM"/>
</dbReference>
<dbReference type="PANTHER" id="PTHR30294">
    <property type="entry name" value="MEMBRANE COMPONENT OF ABC TRANSPORTER YHHJ-RELATED"/>
    <property type="match status" value="1"/>
</dbReference>
<evidence type="ECO:0000313" key="11">
    <source>
        <dbReference type="EMBL" id="MFD1549433.1"/>
    </source>
</evidence>
<feature type="transmembrane region" description="Helical" evidence="9">
    <location>
        <begin position="330"/>
        <end position="347"/>
    </location>
</feature>
<evidence type="ECO:0000256" key="2">
    <source>
        <dbReference type="ARBA" id="ARBA00007783"/>
    </source>
</evidence>
<reference evidence="12" key="1">
    <citation type="journal article" date="2019" name="Int. J. Syst. Evol. Microbiol.">
        <title>The Global Catalogue of Microorganisms (GCM) 10K type strain sequencing project: providing services to taxonomists for standard genome sequencing and annotation.</title>
        <authorList>
            <consortium name="The Broad Institute Genomics Platform"/>
            <consortium name="The Broad Institute Genome Sequencing Center for Infectious Disease"/>
            <person name="Wu L."/>
            <person name="Ma J."/>
        </authorList>
    </citation>
    <scope>NUCLEOTIDE SEQUENCE [LARGE SCALE GENOMIC DNA]</scope>
    <source>
        <strain evidence="12">CCM 8906</strain>
    </source>
</reference>
<evidence type="ECO:0000256" key="7">
    <source>
        <dbReference type="ARBA" id="ARBA00023136"/>
    </source>
</evidence>
<feature type="transmembrane region" description="Helical" evidence="9">
    <location>
        <begin position="21"/>
        <end position="39"/>
    </location>
</feature>
<dbReference type="Proteomes" id="UP001597195">
    <property type="component" value="Unassembled WGS sequence"/>
</dbReference>
<feature type="coiled-coil region" evidence="8">
    <location>
        <begin position="127"/>
        <end position="154"/>
    </location>
</feature>
<evidence type="ECO:0000256" key="6">
    <source>
        <dbReference type="ARBA" id="ARBA00022989"/>
    </source>
</evidence>
<keyword evidence="4" id="KW-1003">Cell membrane</keyword>